<organism evidence="3 4">
    <name type="scientific">Paramecium sonneborni</name>
    <dbReference type="NCBI Taxonomy" id="65129"/>
    <lineage>
        <taxon>Eukaryota</taxon>
        <taxon>Sar</taxon>
        <taxon>Alveolata</taxon>
        <taxon>Ciliophora</taxon>
        <taxon>Intramacronucleata</taxon>
        <taxon>Oligohymenophorea</taxon>
        <taxon>Peniculida</taxon>
        <taxon>Parameciidae</taxon>
        <taxon>Paramecium</taxon>
    </lineage>
</organism>
<name>A0A8S1R484_9CILI</name>
<evidence type="ECO:0000256" key="1">
    <source>
        <dbReference type="SAM" id="MobiDB-lite"/>
    </source>
</evidence>
<feature type="region of interest" description="Disordered" evidence="1">
    <location>
        <begin position="453"/>
        <end position="476"/>
    </location>
</feature>
<dbReference type="OrthoDB" id="306532at2759"/>
<accession>A0A8S1R484</accession>
<evidence type="ECO:0000313" key="3">
    <source>
        <dbReference type="EMBL" id="CAD8122911.1"/>
    </source>
</evidence>
<dbReference type="EMBL" id="CAJJDN010000141">
    <property type="protein sequence ID" value="CAD8122911.1"/>
    <property type="molecule type" value="Genomic_DNA"/>
</dbReference>
<keyword evidence="4" id="KW-1185">Reference proteome</keyword>
<dbReference type="Proteomes" id="UP000692954">
    <property type="component" value="Unassembled WGS sequence"/>
</dbReference>
<gene>
    <name evidence="3" type="ORF">PSON_ATCC_30995.1.T1410074</name>
</gene>
<dbReference type="AlphaFoldDB" id="A0A8S1R484"/>
<keyword evidence="2" id="KW-1133">Transmembrane helix</keyword>
<evidence type="ECO:0000313" key="4">
    <source>
        <dbReference type="Proteomes" id="UP000692954"/>
    </source>
</evidence>
<proteinExistence type="predicted"/>
<evidence type="ECO:0000256" key="2">
    <source>
        <dbReference type="SAM" id="Phobius"/>
    </source>
</evidence>
<comment type="caution">
    <text evidence="3">The sequence shown here is derived from an EMBL/GenBank/DDBJ whole genome shotgun (WGS) entry which is preliminary data.</text>
</comment>
<keyword evidence="2" id="KW-0812">Transmembrane</keyword>
<keyword evidence="2" id="KW-0472">Membrane</keyword>
<feature type="compositionally biased region" description="Basic and acidic residues" evidence="1">
    <location>
        <begin position="453"/>
        <end position="464"/>
    </location>
</feature>
<protein>
    <recommendedName>
        <fullName evidence="5">Transmembrane protein</fullName>
    </recommendedName>
</protein>
<feature type="transmembrane region" description="Helical" evidence="2">
    <location>
        <begin position="41"/>
        <end position="59"/>
    </location>
</feature>
<feature type="transmembrane region" description="Helical" evidence="2">
    <location>
        <begin position="66"/>
        <end position="88"/>
    </location>
</feature>
<sequence>MDQFALGLFPLIYAGYAQMKIKNYKQIRNKPETIALKVKIGFQLQIAIVQIIELILALFNKDLLSALCCLFIIIGLFYSFGITVIFHNEPLLNFLPFICLFNLICNETILKLFDFLSLILSSLLVIYQRQRGDDPLEYNPFCEFFESQDSFIAQYLILLKFQPNTYSEEIELHELNEQTTVQDPLLLANQQIQNTQQQHTQNTQQQHPTTQVAQFLINQTRQSNKLDIKHPEPAIMDIIFSKDEEDIWDKQIEVVDSPKQMNKRKVRQSQVIIEENSQSEEISYPSFKDDIPKTIIIHQSSEKRSLSQKEIQQEPYFQYIQEHQQIIRSDNEMDKNNIVENRNIQQDQLDELKSYEHQSSNEVQTEILQQNVIQIVDIDKFGGADSPIKQEPIPQIQQPFPYVEDNEYPDKLIVIPQQIQQELNKKKQLKKKKQKDEGLIAKKNRMMKRIKSFEEFQDKNDDNKSQNSDLYDDKKSDFERYKDEVSSATLSEDESESGVYVQQKMEKVQFNVGRQVLKKVIKYQHISLIPITIKVKNNEWVQNCQYGELYQLANGHLPKPSFGDVEIEKKLFYIQQWLDGMSQNPILMRKEILEYFNVPESIINKYGLVKKIEEETRIQRHSNKFMNSNQKEYFLSIKQIKVECYNSEASEAYTGIIYYSLRFTIQSEKRSFVSECKKTLEEIKEATKIIQQERNLRVSLQDHETVKKQMKAIDQFLQELFSHQFYYCDQLFEQFGLLSQIK</sequence>
<reference evidence="3" key="1">
    <citation type="submission" date="2021-01" db="EMBL/GenBank/DDBJ databases">
        <authorList>
            <consortium name="Genoscope - CEA"/>
            <person name="William W."/>
        </authorList>
    </citation>
    <scope>NUCLEOTIDE SEQUENCE</scope>
</reference>
<evidence type="ECO:0008006" key="5">
    <source>
        <dbReference type="Google" id="ProtNLM"/>
    </source>
</evidence>